<proteinExistence type="predicted"/>
<dbReference type="STRING" id="452.Lspi_2381"/>
<dbReference type="GO" id="GO:0005886">
    <property type="term" value="C:plasma membrane"/>
    <property type="evidence" value="ECO:0007669"/>
    <property type="project" value="TreeGrafter"/>
</dbReference>
<dbReference type="GO" id="GO:0006813">
    <property type="term" value="P:potassium ion transport"/>
    <property type="evidence" value="ECO:0007669"/>
    <property type="project" value="InterPro"/>
</dbReference>
<feature type="transmembrane region" description="Helical" evidence="7">
    <location>
        <begin position="180"/>
        <end position="200"/>
    </location>
</feature>
<evidence type="ECO:0000256" key="7">
    <source>
        <dbReference type="SAM" id="Phobius"/>
    </source>
</evidence>
<dbReference type="Pfam" id="PF03600">
    <property type="entry name" value="CitMHS"/>
    <property type="match status" value="1"/>
</dbReference>
<feature type="transmembrane region" description="Helical" evidence="7">
    <location>
        <begin position="438"/>
        <end position="456"/>
    </location>
</feature>
<dbReference type="InterPro" id="IPR031312">
    <property type="entry name" value="Na/sul_symport_CS"/>
</dbReference>
<feature type="transmembrane region" description="Helical" evidence="7">
    <location>
        <begin position="522"/>
        <end position="541"/>
    </location>
</feature>
<evidence type="ECO:0000259" key="8">
    <source>
        <dbReference type="PROSITE" id="PS51202"/>
    </source>
</evidence>
<dbReference type="PROSITE" id="PS51202">
    <property type="entry name" value="RCK_C"/>
    <property type="match status" value="1"/>
</dbReference>
<accession>A0A0W0YY13</accession>
<name>A0A0W0YY13_LEGSP</name>
<keyword evidence="3 7" id="KW-0812">Transmembrane</keyword>
<feature type="domain" description="RCK C-terminal" evidence="8">
    <location>
        <begin position="291"/>
        <end position="376"/>
    </location>
</feature>
<dbReference type="Proteomes" id="UP000054877">
    <property type="component" value="Unassembled WGS sequence"/>
</dbReference>
<feature type="transmembrane region" description="Helical" evidence="7">
    <location>
        <begin position="414"/>
        <end position="431"/>
    </location>
</feature>
<dbReference type="InterPro" id="IPR006037">
    <property type="entry name" value="RCK_C"/>
</dbReference>
<evidence type="ECO:0000256" key="1">
    <source>
        <dbReference type="ARBA" id="ARBA00004141"/>
    </source>
</evidence>
<dbReference type="AlphaFoldDB" id="A0A0W0YY13"/>
<dbReference type="GO" id="GO:0008324">
    <property type="term" value="F:monoatomic cation transmembrane transporter activity"/>
    <property type="evidence" value="ECO:0007669"/>
    <property type="project" value="InterPro"/>
</dbReference>
<dbReference type="PROSITE" id="PS01271">
    <property type="entry name" value="NA_SULFATE"/>
    <property type="match status" value="1"/>
</dbReference>
<feature type="transmembrane region" description="Helical" evidence="7">
    <location>
        <begin position="134"/>
        <end position="160"/>
    </location>
</feature>
<keyword evidence="5 7" id="KW-1133">Transmembrane helix</keyword>
<evidence type="ECO:0000256" key="5">
    <source>
        <dbReference type="ARBA" id="ARBA00022989"/>
    </source>
</evidence>
<dbReference type="CDD" id="cd01115">
    <property type="entry name" value="SLC13_permease"/>
    <property type="match status" value="1"/>
</dbReference>
<dbReference type="PANTHER" id="PTHR43652">
    <property type="entry name" value="BASIC AMINO ACID ANTIPORTER YFCC-RELATED"/>
    <property type="match status" value="1"/>
</dbReference>
<dbReference type="SUPFAM" id="SSF116726">
    <property type="entry name" value="TrkA C-terminal domain-like"/>
    <property type="match status" value="2"/>
</dbReference>
<dbReference type="RefSeq" id="WP_058484279.1">
    <property type="nucleotide sequence ID" value="NZ_LNYX01000031.1"/>
</dbReference>
<gene>
    <name evidence="9" type="ORF">Lspi_2381</name>
</gene>
<keyword evidence="10" id="KW-1185">Reference proteome</keyword>
<evidence type="ECO:0000256" key="4">
    <source>
        <dbReference type="ARBA" id="ARBA00022737"/>
    </source>
</evidence>
<dbReference type="OrthoDB" id="9809303at2"/>
<keyword evidence="6 7" id="KW-0472">Membrane</keyword>
<feature type="transmembrane region" description="Helical" evidence="7">
    <location>
        <begin position="561"/>
        <end position="581"/>
    </location>
</feature>
<feature type="transmembrane region" description="Helical" evidence="7">
    <location>
        <begin position="482"/>
        <end position="510"/>
    </location>
</feature>
<dbReference type="Pfam" id="PF02080">
    <property type="entry name" value="TrkA_C"/>
    <property type="match status" value="1"/>
</dbReference>
<evidence type="ECO:0000313" key="9">
    <source>
        <dbReference type="EMBL" id="KTD61751.1"/>
    </source>
</evidence>
<protein>
    <submittedName>
        <fullName evidence="9">Putative transporter</fullName>
    </submittedName>
</protein>
<evidence type="ECO:0000256" key="2">
    <source>
        <dbReference type="ARBA" id="ARBA00022448"/>
    </source>
</evidence>
<comment type="subcellular location">
    <subcellularLocation>
        <location evidence="1">Membrane</location>
        <topology evidence="1">Multi-pass membrane protein</topology>
    </subcellularLocation>
</comment>
<reference evidence="9 10" key="1">
    <citation type="submission" date="2015-11" db="EMBL/GenBank/DDBJ databases">
        <title>Genomic analysis of 38 Legionella species identifies large and diverse effector repertoires.</title>
        <authorList>
            <person name="Burstein D."/>
            <person name="Amaro F."/>
            <person name="Zusman T."/>
            <person name="Lifshitz Z."/>
            <person name="Cohen O."/>
            <person name="Gilbert J.A."/>
            <person name="Pupko T."/>
            <person name="Shuman H.A."/>
            <person name="Segal G."/>
        </authorList>
    </citation>
    <scope>NUCLEOTIDE SEQUENCE [LARGE SCALE GENOMIC DNA]</scope>
    <source>
        <strain evidence="9 10">Mt.St.Helens-9</strain>
    </source>
</reference>
<dbReference type="InterPro" id="IPR051679">
    <property type="entry name" value="DASS-Related_Transporters"/>
</dbReference>
<keyword evidence="4" id="KW-0677">Repeat</keyword>
<dbReference type="PATRIC" id="fig|452.5.peg.2629"/>
<feature type="transmembrane region" description="Helical" evidence="7">
    <location>
        <begin position="49"/>
        <end position="70"/>
    </location>
</feature>
<feature type="transmembrane region" description="Helical" evidence="7">
    <location>
        <begin position="6"/>
        <end position="28"/>
    </location>
</feature>
<dbReference type="EMBL" id="LNYX01000031">
    <property type="protein sequence ID" value="KTD61751.1"/>
    <property type="molecule type" value="Genomic_DNA"/>
</dbReference>
<evidence type="ECO:0000256" key="6">
    <source>
        <dbReference type="ARBA" id="ARBA00023136"/>
    </source>
</evidence>
<comment type="caution">
    <text evidence="9">The sequence shown here is derived from an EMBL/GenBank/DDBJ whole genome shotgun (WGS) entry which is preliminary data.</text>
</comment>
<evidence type="ECO:0000313" key="10">
    <source>
        <dbReference type="Proteomes" id="UP000054877"/>
    </source>
</evidence>
<dbReference type="InterPro" id="IPR036721">
    <property type="entry name" value="RCK_C_sf"/>
</dbReference>
<dbReference type="InterPro" id="IPR004680">
    <property type="entry name" value="Cit_transptr-like_dom"/>
</dbReference>
<dbReference type="PANTHER" id="PTHR43652:SF2">
    <property type="entry name" value="BASIC AMINO ACID ANTIPORTER YFCC-RELATED"/>
    <property type="match status" value="1"/>
</dbReference>
<feature type="transmembrane region" description="Helical" evidence="7">
    <location>
        <begin position="94"/>
        <end position="122"/>
    </location>
</feature>
<keyword evidence="2" id="KW-0813">Transport</keyword>
<evidence type="ECO:0000256" key="3">
    <source>
        <dbReference type="ARBA" id="ARBA00022692"/>
    </source>
</evidence>
<organism evidence="9 10">
    <name type="scientific">Legionella spiritensis</name>
    <dbReference type="NCBI Taxonomy" id="452"/>
    <lineage>
        <taxon>Bacteria</taxon>
        <taxon>Pseudomonadati</taxon>
        <taxon>Pseudomonadota</taxon>
        <taxon>Gammaproteobacteria</taxon>
        <taxon>Legionellales</taxon>
        <taxon>Legionellaceae</taxon>
        <taxon>Legionella</taxon>
    </lineage>
</organism>
<sequence>MDYDQILMLSILIVALFFFITGFLRYDVVATMTLLLSVFLGLVPVKHTFIGFSHSAVIMVAAVFIISRAVENTGLLDEMANYLRLRRKNIPKQIFVLCSMVVLISAFINNVGAVALMIPVALKIARIKNIPRRALLMPLSFSSLLGGLITLIGTTPNIIVSEYRRTVSGSPFHFLDFTPVGLSVAVVGLVFMSLVGWRLIHLQKVGDKKKYVEEFTLELEVKSDSPLIHTKIIRMMKEYEGRANLLAILRDGEVIRENLGYYVVKTGDVFILETDKWTAGELMNQYNLINEPKSSKISHNYFLSEITLLPQSFLCSKPIKELNLIETYGIEVIAISRRNARFTESLREIILKPGDAILIKSEQKITQDRLYDLNSIIFEEKYVRSFSKSGTIKVMTFFGLAIAAVISDLLRPDVAFFTAAAAMVLTGCISLDRAYQSVNLPIIVLIGTLIPIGEAMESTGTAKLIAQGIHYFGQSLPIGLNLYLLIVTCMLFANFINTSIVALIFSPIAIMVASDWAASPDPFLMAIAVGSSCTFLIPVGHQSNTLVIGPGNYLFSDFWRMGLPLTVLLSIVATLLIMFFWPFY</sequence>
<dbReference type="Gene3D" id="3.30.70.1450">
    <property type="entry name" value="Regulator of K+ conductance, C-terminal domain"/>
    <property type="match status" value="2"/>
</dbReference>
<feature type="transmembrane region" description="Helical" evidence="7">
    <location>
        <begin position="390"/>
        <end position="408"/>
    </location>
</feature>